<evidence type="ECO:0000313" key="1">
    <source>
        <dbReference type="EMBL" id="KAJ9054059.1"/>
    </source>
</evidence>
<reference evidence="1" key="1">
    <citation type="submission" date="2022-04" db="EMBL/GenBank/DDBJ databases">
        <title>Genome of the entomopathogenic fungus Entomophthora muscae.</title>
        <authorList>
            <person name="Elya C."/>
            <person name="Lovett B.R."/>
            <person name="Lee E."/>
            <person name="Macias A.M."/>
            <person name="Hajek A.E."/>
            <person name="De Bivort B.L."/>
            <person name="Kasson M.T."/>
            <person name="De Fine Licht H.H."/>
            <person name="Stajich J.E."/>
        </authorList>
    </citation>
    <scope>NUCLEOTIDE SEQUENCE</scope>
    <source>
        <strain evidence="1">Berkeley</strain>
    </source>
</reference>
<keyword evidence="1" id="KW-0378">Hydrolase</keyword>
<dbReference type="EC" id="3.4.21.61" evidence="1"/>
<evidence type="ECO:0000313" key="2">
    <source>
        <dbReference type="Proteomes" id="UP001165960"/>
    </source>
</evidence>
<dbReference type="Proteomes" id="UP001165960">
    <property type="component" value="Unassembled WGS sequence"/>
</dbReference>
<comment type="caution">
    <text evidence="1">The sequence shown here is derived from an EMBL/GenBank/DDBJ whole genome shotgun (WGS) entry which is preliminary data.</text>
</comment>
<name>A0ACC2RVI6_9FUNG</name>
<organism evidence="1 2">
    <name type="scientific">Entomophthora muscae</name>
    <dbReference type="NCBI Taxonomy" id="34485"/>
    <lineage>
        <taxon>Eukaryota</taxon>
        <taxon>Fungi</taxon>
        <taxon>Fungi incertae sedis</taxon>
        <taxon>Zoopagomycota</taxon>
        <taxon>Entomophthoromycotina</taxon>
        <taxon>Entomophthoromycetes</taxon>
        <taxon>Entomophthorales</taxon>
        <taxon>Entomophthoraceae</taxon>
        <taxon>Entomophthora</taxon>
    </lineage>
</organism>
<sequence length="206" mass="23510">MCRPDLTWRDVQHLIVQTAVPVDLTHESWQTTYSGRKYSPQYGFGKINAGLIVERAKSFTKVNQQTFFETRNITIDKVIPEDTNGLVVSRNITSLNLKSSGLKKVEHVQVTVTIEHARRSDIEIYITSPQNITSKLVSSRPTDKSKLGFQSYQLMTVANWYIDVFLSINLNRDEPPTGRWFLKTNDISKTGQGKLKSWKLTLFGSK</sequence>
<proteinExistence type="predicted"/>
<gene>
    <name evidence="1" type="primary">KEX2_23</name>
    <name evidence="1" type="ORF">DSO57_1018476</name>
</gene>
<accession>A0ACC2RVI6</accession>
<protein>
    <submittedName>
        <fullName evidence="1">Pheromone processing endoprotease</fullName>
        <ecNumber evidence="1">3.4.21.61</ecNumber>
    </submittedName>
</protein>
<dbReference type="EMBL" id="QTSX02006470">
    <property type="protein sequence ID" value="KAJ9054059.1"/>
    <property type="molecule type" value="Genomic_DNA"/>
</dbReference>
<keyword evidence="2" id="KW-1185">Reference proteome</keyword>